<gene>
    <name evidence="1" type="ORF">rCG_28863</name>
</gene>
<dbReference type="Proteomes" id="UP000234681">
    <property type="component" value="Chromosome 2"/>
</dbReference>
<name>A6HUN8_RAT</name>
<sequence>MRQNAGPQLSSFDMLLSCFVPYVCFCCFPQTCDHSLYKVATGV</sequence>
<evidence type="ECO:0000313" key="1">
    <source>
        <dbReference type="EMBL" id="EDL81824.1"/>
    </source>
</evidence>
<dbReference type="AlphaFoldDB" id="A6HUN8"/>
<evidence type="ECO:0000313" key="2">
    <source>
        <dbReference type="Proteomes" id="UP000234681"/>
    </source>
</evidence>
<protein>
    <submittedName>
        <fullName evidence="1">RCG28863, isoform CRA_a</fullName>
    </submittedName>
</protein>
<dbReference type="EMBL" id="CH473952">
    <property type="protein sequence ID" value="EDL81824.1"/>
    <property type="molecule type" value="Genomic_DNA"/>
</dbReference>
<reference evidence="2" key="1">
    <citation type="submission" date="2005-09" db="EMBL/GenBank/DDBJ databases">
        <authorList>
            <person name="Mural R.J."/>
            <person name="Li P.W."/>
            <person name="Adams M.D."/>
            <person name="Amanatides P.G."/>
            <person name="Baden-Tillson H."/>
            <person name="Barnstead M."/>
            <person name="Chin S.H."/>
            <person name="Dew I."/>
            <person name="Evans C.A."/>
            <person name="Ferriera S."/>
            <person name="Flanigan M."/>
            <person name="Fosler C."/>
            <person name="Glodek A."/>
            <person name="Gu Z."/>
            <person name="Holt R.A."/>
            <person name="Jennings D."/>
            <person name="Kraft C.L."/>
            <person name="Lu F."/>
            <person name="Nguyen T."/>
            <person name="Nusskern D.R."/>
            <person name="Pfannkoch C.M."/>
            <person name="Sitter C."/>
            <person name="Sutton G.G."/>
            <person name="Venter J.C."/>
            <person name="Wang Z."/>
            <person name="Woodage T."/>
            <person name="Zheng X.H."/>
            <person name="Zhong F."/>
        </authorList>
    </citation>
    <scope>NUCLEOTIDE SEQUENCE [LARGE SCALE GENOMIC DNA]</scope>
    <source>
        <strain>BN</strain>
        <strain evidence="2">Sprague-Dawley</strain>
    </source>
</reference>
<feature type="non-terminal residue" evidence="1">
    <location>
        <position position="43"/>
    </location>
</feature>
<proteinExistence type="predicted"/>
<accession>A6HUN8</accession>
<organism evidence="1 2">
    <name type="scientific">Rattus norvegicus</name>
    <name type="common">Rat</name>
    <dbReference type="NCBI Taxonomy" id="10116"/>
    <lineage>
        <taxon>Eukaryota</taxon>
        <taxon>Metazoa</taxon>
        <taxon>Chordata</taxon>
        <taxon>Craniata</taxon>
        <taxon>Vertebrata</taxon>
        <taxon>Euteleostomi</taxon>
        <taxon>Mammalia</taxon>
        <taxon>Eutheria</taxon>
        <taxon>Euarchontoglires</taxon>
        <taxon>Glires</taxon>
        <taxon>Rodentia</taxon>
        <taxon>Myomorpha</taxon>
        <taxon>Muroidea</taxon>
        <taxon>Muridae</taxon>
        <taxon>Murinae</taxon>
        <taxon>Rattus</taxon>
    </lineage>
</organism>